<gene>
    <name evidence="3" type="ORF">V6R90_14160</name>
</gene>
<feature type="signal peptide" evidence="1">
    <location>
        <begin position="1"/>
        <end position="27"/>
    </location>
</feature>
<protein>
    <submittedName>
        <fullName evidence="3">Fasciclin domain-containing protein</fullName>
    </submittedName>
</protein>
<reference evidence="3 4" key="1">
    <citation type="submission" date="2024-02" db="EMBL/GenBank/DDBJ databases">
        <title>Full genome sequence of Nocardioides kribbensis.</title>
        <authorList>
            <person name="Poletto B.L."/>
            <person name="Silva G."/>
            <person name="Galante D."/>
            <person name="Campos K.R."/>
            <person name="Santos M.B.N."/>
            <person name="Sacchi C.T."/>
        </authorList>
    </citation>
    <scope>NUCLEOTIDE SEQUENCE [LARGE SCALE GENOMIC DNA]</scope>
    <source>
        <strain evidence="3 4">O4R</strain>
    </source>
</reference>
<sequence length="210" mass="22121">MKKITTALAATAAAATLAAGALAPASAAPSAKPQGDTSLAEVLAADGNRFDHKSQDFDVLERAVLAVLKAKPESPVGLLTQGEERATAFLPTDAAFRNLVLKLTGERPGNERQTFRQVAAAVDVDTLEAVLLYHVVAGKTLVSEKVVASKGEPTTTALGATWTVRVKGGEVRLEDQDTNARDPRVIALDVNRGNKQVAHAIDRVLRPIDL</sequence>
<keyword evidence="4" id="KW-1185">Reference proteome</keyword>
<dbReference type="EMBL" id="JBEGDP010000017">
    <property type="protein sequence ID" value="MEQ7848424.1"/>
    <property type="molecule type" value="Genomic_DNA"/>
</dbReference>
<organism evidence="3 4">
    <name type="scientific">Nocardioides kribbensis</name>
    <dbReference type="NCBI Taxonomy" id="305517"/>
    <lineage>
        <taxon>Bacteria</taxon>
        <taxon>Bacillati</taxon>
        <taxon>Actinomycetota</taxon>
        <taxon>Actinomycetes</taxon>
        <taxon>Propionibacteriales</taxon>
        <taxon>Nocardioidaceae</taxon>
        <taxon>Nocardioides</taxon>
    </lineage>
</organism>
<dbReference type="SMART" id="SM00554">
    <property type="entry name" value="FAS1"/>
    <property type="match status" value="1"/>
</dbReference>
<proteinExistence type="predicted"/>
<feature type="chain" id="PRO_5046907656" evidence="1">
    <location>
        <begin position="28"/>
        <end position="210"/>
    </location>
</feature>
<dbReference type="SUPFAM" id="SSF82153">
    <property type="entry name" value="FAS1 domain"/>
    <property type="match status" value="1"/>
</dbReference>
<keyword evidence="1" id="KW-0732">Signal</keyword>
<evidence type="ECO:0000259" key="2">
    <source>
        <dbReference type="PROSITE" id="PS50213"/>
    </source>
</evidence>
<comment type="caution">
    <text evidence="3">The sequence shown here is derived from an EMBL/GenBank/DDBJ whole genome shotgun (WGS) entry which is preliminary data.</text>
</comment>
<dbReference type="Gene3D" id="2.30.180.10">
    <property type="entry name" value="FAS1 domain"/>
    <property type="match status" value="1"/>
</dbReference>
<dbReference type="Proteomes" id="UP001482520">
    <property type="component" value="Unassembled WGS sequence"/>
</dbReference>
<feature type="domain" description="FAS1" evidence="2">
    <location>
        <begin position="44"/>
        <end position="205"/>
    </location>
</feature>
<dbReference type="Pfam" id="PF02469">
    <property type="entry name" value="Fasciclin"/>
    <property type="match status" value="1"/>
</dbReference>
<name>A0ABV1P0Z6_9ACTN</name>
<dbReference type="PROSITE" id="PS50213">
    <property type="entry name" value="FAS1"/>
    <property type="match status" value="1"/>
</dbReference>
<dbReference type="InterPro" id="IPR036378">
    <property type="entry name" value="FAS1_dom_sf"/>
</dbReference>
<accession>A0ABV1P0Z6</accession>
<evidence type="ECO:0000313" key="4">
    <source>
        <dbReference type="Proteomes" id="UP001482520"/>
    </source>
</evidence>
<dbReference type="RefSeq" id="WP_349499958.1">
    <property type="nucleotide sequence ID" value="NZ_JBEFCW010000541.1"/>
</dbReference>
<dbReference type="InterPro" id="IPR000782">
    <property type="entry name" value="FAS1_domain"/>
</dbReference>
<evidence type="ECO:0000256" key="1">
    <source>
        <dbReference type="SAM" id="SignalP"/>
    </source>
</evidence>
<evidence type="ECO:0000313" key="3">
    <source>
        <dbReference type="EMBL" id="MEQ7848424.1"/>
    </source>
</evidence>